<dbReference type="EMBL" id="VDCI01000002">
    <property type="protein sequence ID" value="TNJ37413.1"/>
    <property type="molecule type" value="Genomic_DNA"/>
</dbReference>
<keyword evidence="1" id="KW-0472">Membrane</keyword>
<keyword evidence="1" id="KW-0812">Transmembrane</keyword>
<keyword evidence="1" id="KW-1133">Transmembrane helix</keyword>
<feature type="transmembrane region" description="Helical" evidence="1">
    <location>
        <begin position="21"/>
        <end position="38"/>
    </location>
</feature>
<reference evidence="2 3" key="1">
    <citation type="submission" date="2019-05" db="EMBL/GenBank/DDBJ databases">
        <title>Draft Whole-Genome sequence of the green sulfur bacterium Prosthecochloris vibrioformis DSM 260.</title>
        <authorList>
            <person name="Meyer T.E."/>
            <person name="Kyndt J.A."/>
        </authorList>
    </citation>
    <scope>NUCLEOTIDE SEQUENCE [LARGE SCALE GENOMIC DNA]</scope>
    <source>
        <strain evidence="2 3">DSM 260</strain>
    </source>
</reference>
<keyword evidence="3" id="KW-1185">Reference proteome</keyword>
<gene>
    <name evidence="2" type="ORF">FGF68_04170</name>
</gene>
<proteinExistence type="predicted"/>
<accession>A0A5C4S1L8</accession>
<dbReference type="Proteomes" id="UP000309544">
    <property type="component" value="Unassembled WGS sequence"/>
</dbReference>
<protein>
    <submittedName>
        <fullName evidence="2">Uncharacterized protein</fullName>
    </submittedName>
</protein>
<dbReference type="AlphaFoldDB" id="A0A5C4S1L8"/>
<sequence length="179" mass="20402">MKTTYCLRKKPNQSNPEKRKLFASKGGLIFMILLLFATRSQIYGGEHNGYAWSELTEESKIITVVMFDRGYSSGALHGIDYSTRKLFADPNTRFAQYDRLSENVDFPGYIIKRSTAQVIVNAINSAYTSPGAADIPLSIMVDLAIRMHKKGIKSIPDQEIKEWIQVISRSRMEKKWSKE</sequence>
<evidence type="ECO:0000313" key="2">
    <source>
        <dbReference type="EMBL" id="TNJ37413.1"/>
    </source>
</evidence>
<evidence type="ECO:0000256" key="1">
    <source>
        <dbReference type="SAM" id="Phobius"/>
    </source>
</evidence>
<evidence type="ECO:0000313" key="3">
    <source>
        <dbReference type="Proteomes" id="UP000309544"/>
    </source>
</evidence>
<organism evidence="2 3">
    <name type="scientific">Prosthecochloris vibrioformis</name>
    <name type="common">Chlorobium vibrioforme</name>
    <dbReference type="NCBI Taxonomy" id="1098"/>
    <lineage>
        <taxon>Bacteria</taxon>
        <taxon>Pseudomonadati</taxon>
        <taxon>Chlorobiota</taxon>
        <taxon>Chlorobiia</taxon>
        <taxon>Chlorobiales</taxon>
        <taxon>Chlorobiaceae</taxon>
        <taxon>Prosthecochloris</taxon>
    </lineage>
</organism>
<name>A0A5C4S1L8_PROVB</name>
<dbReference type="RefSeq" id="WP_139626338.1">
    <property type="nucleotide sequence ID" value="NZ_VDCI01000002.1"/>
</dbReference>
<comment type="caution">
    <text evidence="2">The sequence shown here is derived from an EMBL/GenBank/DDBJ whole genome shotgun (WGS) entry which is preliminary data.</text>
</comment>